<accession>A0A8H4RAP5</accession>
<organism evidence="2 3">
    <name type="scientific">Cudoniella acicularis</name>
    <dbReference type="NCBI Taxonomy" id="354080"/>
    <lineage>
        <taxon>Eukaryota</taxon>
        <taxon>Fungi</taxon>
        <taxon>Dikarya</taxon>
        <taxon>Ascomycota</taxon>
        <taxon>Pezizomycotina</taxon>
        <taxon>Leotiomycetes</taxon>
        <taxon>Helotiales</taxon>
        <taxon>Tricladiaceae</taxon>
        <taxon>Cudoniella</taxon>
    </lineage>
</organism>
<dbReference type="AlphaFoldDB" id="A0A8H4RAP5"/>
<dbReference type="Proteomes" id="UP000566819">
    <property type="component" value="Unassembled WGS sequence"/>
</dbReference>
<name>A0A8H4RAP5_9HELO</name>
<evidence type="ECO:0000313" key="3">
    <source>
        <dbReference type="Proteomes" id="UP000566819"/>
    </source>
</evidence>
<feature type="region of interest" description="Disordered" evidence="1">
    <location>
        <begin position="1"/>
        <end position="93"/>
    </location>
</feature>
<gene>
    <name evidence="2" type="ORF">G7Y89_g11563</name>
</gene>
<sequence>MHSMPARKRDFEARDKKIAELTETITAKEKKYDDLEKDIKNRERDVKVREDKVKNREEERKSQPRRSTNKSSTESGKELKMARAQWEKEKKAADKNIARLEGELTSLTDNHKILKLDFDAVNSEMSSAKAKAAEHTSDKAVKEELRKLRKERDEFKGLYEANLSTDKIIQDGIMSLEAQKY</sequence>
<comment type="caution">
    <text evidence="2">The sequence shown here is derived from an EMBL/GenBank/DDBJ whole genome shotgun (WGS) entry which is preliminary data.</text>
</comment>
<dbReference type="EMBL" id="JAAMPI010001124">
    <property type="protein sequence ID" value="KAF4626597.1"/>
    <property type="molecule type" value="Genomic_DNA"/>
</dbReference>
<evidence type="ECO:0000313" key="2">
    <source>
        <dbReference type="EMBL" id="KAF4626597.1"/>
    </source>
</evidence>
<reference evidence="2 3" key="1">
    <citation type="submission" date="2020-03" db="EMBL/GenBank/DDBJ databases">
        <title>Draft Genome Sequence of Cudoniella acicularis.</title>
        <authorList>
            <person name="Buettner E."/>
            <person name="Kellner H."/>
        </authorList>
    </citation>
    <scope>NUCLEOTIDE SEQUENCE [LARGE SCALE GENOMIC DNA]</scope>
    <source>
        <strain evidence="2 3">DSM 108380</strain>
    </source>
</reference>
<protein>
    <submittedName>
        <fullName evidence="2">Uncharacterized protein</fullName>
    </submittedName>
</protein>
<feature type="compositionally biased region" description="Basic and acidic residues" evidence="1">
    <location>
        <begin position="7"/>
        <end position="62"/>
    </location>
</feature>
<dbReference type="Gene3D" id="1.10.287.1490">
    <property type="match status" value="1"/>
</dbReference>
<evidence type="ECO:0000256" key="1">
    <source>
        <dbReference type="SAM" id="MobiDB-lite"/>
    </source>
</evidence>
<dbReference type="OrthoDB" id="10638527at2759"/>
<proteinExistence type="predicted"/>
<feature type="compositionally biased region" description="Basic and acidic residues" evidence="1">
    <location>
        <begin position="75"/>
        <end position="93"/>
    </location>
</feature>
<keyword evidence="3" id="KW-1185">Reference proteome</keyword>